<keyword evidence="1" id="KW-1133">Transmembrane helix</keyword>
<feature type="transmembrane region" description="Helical" evidence="1">
    <location>
        <begin position="37"/>
        <end position="62"/>
    </location>
</feature>
<keyword evidence="1" id="KW-0812">Transmembrane</keyword>
<name>A0A939IY23_9CORY</name>
<dbReference type="Proteomes" id="UP000664332">
    <property type="component" value="Unassembled WGS sequence"/>
</dbReference>
<accession>A0A939IY23</accession>
<sequence>MRIAGRITVRHRIAVYFIPAVIFAVGAGAAGSPWTTLLQFLAVATVSLLIGRSGAVVPATMVPQYSLARRETPTIALGALCWLIVFAVWATIALIGQY</sequence>
<evidence type="ECO:0000313" key="3">
    <source>
        <dbReference type="Proteomes" id="UP000664332"/>
    </source>
</evidence>
<keyword evidence="3" id="KW-1185">Reference proteome</keyword>
<evidence type="ECO:0000313" key="2">
    <source>
        <dbReference type="EMBL" id="MBN9644663.1"/>
    </source>
</evidence>
<feature type="transmembrane region" description="Helical" evidence="1">
    <location>
        <begin position="12"/>
        <end position="31"/>
    </location>
</feature>
<feature type="transmembrane region" description="Helical" evidence="1">
    <location>
        <begin position="74"/>
        <end position="95"/>
    </location>
</feature>
<proteinExistence type="predicted"/>
<dbReference type="AlphaFoldDB" id="A0A939IY23"/>
<reference evidence="2" key="1">
    <citation type="submission" date="2021-03" db="EMBL/GenBank/DDBJ databases">
        <authorList>
            <person name="Sun Q."/>
        </authorList>
    </citation>
    <scope>NUCLEOTIDE SEQUENCE</scope>
    <source>
        <strain evidence="2">CCM 8862</strain>
    </source>
</reference>
<dbReference type="EMBL" id="JAFLEQ010000016">
    <property type="protein sequence ID" value="MBN9644663.1"/>
    <property type="molecule type" value="Genomic_DNA"/>
</dbReference>
<protein>
    <submittedName>
        <fullName evidence="2">Uncharacterized protein</fullName>
    </submittedName>
</protein>
<keyword evidence="1" id="KW-0472">Membrane</keyword>
<gene>
    <name evidence="2" type="ORF">JZY06_08590</name>
</gene>
<evidence type="ECO:0000256" key="1">
    <source>
        <dbReference type="SAM" id="Phobius"/>
    </source>
</evidence>
<comment type="caution">
    <text evidence="2">The sequence shown here is derived from an EMBL/GenBank/DDBJ whole genome shotgun (WGS) entry which is preliminary data.</text>
</comment>
<organism evidence="2 3">
    <name type="scientific">Corynebacterium mendelii</name>
    <dbReference type="NCBI Taxonomy" id="2765362"/>
    <lineage>
        <taxon>Bacteria</taxon>
        <taxon>Bacillati</taxon>
        <taxon>Actinomycetota</taxon>
        <taxon>Actinomycetes</taxon>
        <taxon>Mycobacteriales</taxon>
        <taxon>Corynebacteriaceae</taxon>
        <taxon>Corynebacterium</taxon>
    </lineage>
</organism>
<dbReference type="RefSeq" id="WP_207279152.1">
    <property type="nucleotide sequence ID" value="NZ_JAFLEQ010000016.1"/>
</dbReference>